<evidence type="ECO:0000313" key="2">
    <source>
        <dbReference type="Proteomes" id="UP000266895"/>
    </source>
</evidence>
<sequence length="1264" mass="141426">MSYNAYMVHASRIPQSTPCALDIDSPELISANELNGWADLTDAKASFPELVRRLLAQTPGITNIDMRAHEGTAAHGWDGRATSTGSVYLPAGELRFELGTNKRVEPKANDDYRKRVEQLGSDAYQYVYVFATPRNWPGGQRWADGRRKEQIFADVRVIDAHTFEGWLQATPVVHYWISERLGRRPQEAVTLSAWWKRFHAELNISVPPQFFQARRDEQAQQLLDRLQAKESTKPESISSTCIEDILAFIYATLKDQSELADRTVIVASDLAWSNLIESATPLLLVPKFSNPDIGGALNRKHRVLTIIDNTKEHSRGDATISLSKIGREEAAETLRKANVDFRSAERLTALARRSMPAFLRSISQNPAIQNPTWLRDADATAVLPSLVLVGAWEDGDECDEKHVEAFIDVSMKKIRRRLVSLSQEADPPFILSGSVWRLADPVDAARLLLPLLDSTDVQRWECLVRDVLLAPDPYYGKDMTEKLTAQLKGVRPGSSGTLRRHVAEGLALVATSSDQLAPTVRGIVKLILDEAFADTSGKTLGSLASAFPMLAEAAPEEFLAALANDLDQSEPITRMLFQEPEKGFFGTSSLYSHLTYALEILCWSPHHYDRAAMALAAIADIDPNCRVGNRAIGSLEKVTAVTLVRSAADVKKKIDVIKAVADRFPDVAWNLILDLQQLSQFIDSGGGPRYRDWELPGRTITNDERVYYVEAFGGVAISVAGEHSDRWASLIKARGGLSVETRTKILECLACKVESGVWESEDRHVIWASLTWQIQRQQSHPDAKWAMSVQQIAQMEKIAKLLESFDDPRRYSHLFQWEQHIVVNRLRYNDDGFQERLHEERFAATKNISEMGADAVRVLASDVARPDLIGAYLAITQALDDISVIGWLDDVSEQLQQVASSYACNRLDSGDFAWLKEMLDNAGLSIAGQNKLIGLVPMTKTWWTQVESLGERLVAAYWNSDRRRHVPPEEQLEAVNQLIHHDQPWRALEVLNQIIYDGSPCDPTLVKGVLNSISTAAPSNNVQGYSSGILEALKWLESTVPDDVDLPALEFRFFDLIDDREPADALYWALGNAPSCFVHLVKAVRSAESSTLTGRNDESYTSAYKKLAWKVLCNWSRIPGLNDDKSIDAEHLAEWVGECRRRLTECGRTKVGDDEIGNVLSRCPEGEDGIWPAEVVRSLLEQLKNPDIENGIVRGRVNQRGVSVRGVYDGGKQEGSLAQQYRTDANKLELDWPRTASILRRLAEDYQSWARYIDQRDEERADEG</sequence>
<dbReference type="Proteomes" id="UP000266895">
    <property type="component" value="Chromosome"/>
</dbReference>
<gene>
    <name evidence="1" type="ORF">NCTC11636_00851</name>
</gene>
<reference evidence="1 2" key="1">
    <citation type="submission" date="2018-12" db="EMBL/GenBank/DDBJ databases">
        <authorList>
            <consortium name="Pathogen Informatics"/>
        </authorList>
    </citation>
    <scope>NUCLEOTIDE SEQUENCE [LARGE SCALE GENOMIC DNA]</scope>
    <source>
        <strain evidence="1 2">NCTC11636</strain>
    </source>
</reference>
<protein>
    <submittedName>
        <fullName evidence="1">Uncharacterized protein</fullName>
    </submittedName>
</protein>
<organism evidence="1 2">
    <name type="scientific">Actinomyces howellii</name>
    <dbReference type="NCBI Taxonomy" id="52771"/>
    <lineage>
        <taxon>Bacteria</taxon>
        <taxon>Bacillati</taxon>
        <taxon>Actinomycetota</taxon>
        <taxon>Actinomycetes</taxon>
        <taxon>Actinomycetales</taxon>
        <taxon>Actinomycetaceae</taxon>
        <taxon>Actinomyces</taxon>
    </lineage>
</organism>
<name>A0A448HFE0_9ACTO</name>
<dbReference type="EMBL" id="LR134350">
    <property type="protein sequence ID" value="VEG27067.1"/>
    <property type="molecule type" value="Genomic_DNA"/>
</dbReference>
<proteinExistence type="predicted"/>
<accession>A0A448HFE0</accession>
<dbReference type="AlphaFoldDB" id="A0A448HFE0"/>
<evidence type="ECO:0000313" key="1">
    <source>
        <dbReference type="EMBL" id="VEG27067.1"/>
    </source>
</evidence>
<dbReference type="KEGG" id="ahw:NCTC11636_00851"/>
<keyword evidence="2" id="KW-1185">Reference proteome</keyword>